<feature type="compositionally biased region" description="Basic and acidic residues" evidence="2">
    <location>
        <begin position="367"/>
        <end position="378"/>
    </location>
</feature>
<feature type="region of interest" description="Disordered" evidence="2">
    <location>
        <begin position="1792"/>
        <end position="1899"/>
    </location>
</feature>
<evidence type="ECO:0000313" key="4">
    <source>
        <dbReference type="EMBL" id="CDI83854.1"/>
    </source>
</evidence>
<dbReference type="VEuPathDB" id="ToxoDB:EAH_00044980"/>
<feature type="compositionally biased region" description="Basic and acidic residues" evidence="2">
    <location>
        <begin position="283"/>
        <end position="300"/>
    </location>
</feature>
<feature type="region of interest" description="Disordered" evidence="2">
    <location>
        <begin position="822"/>
        <end position="842"/>
    </location>
</feature>
<feature type="compositionally biased region" description="Polar residues" evidence="2">
    <location>
        <begin position="182"/>
        <end position="191"/>
    </location>
</feature>
<feature type="compositionally biased region" description="Low complexity" evidence="2">
    <location>
        <begin position="1960"/>
        <end position="1978"/>
    </location>
</feature>
<dbReference type="GO" id="GO:0005874">
    <property type="term" value="C:microtubule"/>
    <property type="evidence" value="ECO:0007669"/>
    <property type="project" value="TreeGrafter"/>
</dbReference>
<dbReference type="InterPro" id="IPR036961">
    <property type="entry name" value="Kinesin_motor_dom_sf"/>
</dbReference>
<feature type="compositionally biased region" description="Polar residues" evidence="2">
    <location>
        <begin position="894"/>
        <end position="908"/>
    </location>
</feature>
<keyword evidence="1" id="KW-0067">ATP-binding</keyword>
<dbReference type="EMBL" id="HG673507">
    <property type="protein sequence ID" value="CDI83854.1"/>
    <property type="molecule type" value="Genomic_DNA"/>
</dbReference>
<feature type="compositionally biased region" description="Low complexity" evidence="2">
    <location>
        <begin position="1043"/>
        <end position="1054"/>
    </location>
</feature>
<feature type="region of interest" description="Disordered" evidence="2">
    <location>
        <begin position="367"/>
        <end position="386"/>
    </location>
</feature>
<dbReference type="OMA" id="ADITFFE"/>
<evidence type="ECO:0000256" key="1">
    <source>
        <dbReference type="PROSITE-ProRule" id="PRU00283"/>
    </source>
</evidence>
<dbReference type="PROSITE" id="PS50067">
    <property type="entry name" value="KINESIN_MOTOR_2"/>
    <property type="match status" value="1"/>
</dbReference>
<name>U6GZ90_EIMAC</name>
<evidence type="ECO:0000256" key="2">
    <source>
        <dbReference type="SAM" id="MobiDB-lite"/>
    </source>
</evidence>
<dbReference type="GO" id="GO:0005871">
    <property type="term" value="C:kinesin complex"/>
    <property type="evidence" value="ECO:0007669"/>
    <property type="project" value="TreeGrafter"/>
</dbReference>
<feature type="compositionally biased region" description="Basic and acidic residues" evidence="2">
    <location>
        <begin position="1020"/>
        <end position="1030"/>
    </location>
</feature>
<feature type="compositionally biased region" description="Basic and acidic residues" evidence="2">
    <location>
        <begin position="1407"/>
        <end position="1416"/>
    </location>
</feature>
<feature type="region of interest" description="Disordered" evidence="2">
    <location>
        <begin position="1157"/>
        <end position="1341"/>
    </location>
</feature>
<feature type="compositionally biased region" description="Polar residues" evidence="2">
    <location>
        <begin position="1798"/>
        <end position="1807"/>
    </location>
</feature>
<dbReference type="InterPro" id="IPR027640">
    <property type="entry name" value="Kinesin-like_fam"/>
</dbReference>
<feature type="region of interest" description="Disordered" evidence="2">
    <location>
        <begin position="278"/>
        <end position="300"/>
    </location>
</feature>
<dbReference type="Proteomes" id="UP000018050">
    <property type="component" value="Unassembled WGS sequence"/>
</dbReference>
<feature type="compositionally biased region" description="Basic and acidic residues" evidence="2">
    <location>
        <begin position="832"/>
        <end position="842"/>
    </location>
</feature>
<dbReference type="SUPFAM" id="SSF52540">
    <property type="entry name" value="P-loop containing nucleoside triphosphate hydrolases"/>
    <property type="match status" value="1"/>
</dbReference>
<dbReference type="GO" id="GO:0016887">
    <property type="term" value="F:ATP hydrolysis activity"/>
    <property type="evidence" value="ECO:0007669"/>
    <property type="project" value="TreeGrafter"/>
</dbReference>
<feature type="region of interest" description="Disordered" evidence="2">
    <location>
        <begin position="857"/>
        <end position="1060"/>
    </location>
</feature>
<dbReference type="GO" id="GO:0003777">
    <property type="term" value="F:microtubule motor activity"/>
    <property type="evidence" value="ECO:0007669"/>
    <property type="project" value="InterPro"/>
</dbReference>
<feature type="compositionally biased region" description="Low complexity" evidence="2">
    <location>
        <begin position="1392"/>
        <end position="1405"/>
    </location>
</feature>
<feature type="region of interest" description="Disordered" evidence="2">
    <location>
        <begin position="569"/>
        <end position="588"/>
    </location>
</feature>
<feature type="compositionally biased region" description="Basic and acidic residues" evidence="2">
    <location>
        <begin position="1167"/>
        <end position="1180"/>
    </location>
</feature>
<dbReference type="GO" id="GO:0007018">
    <property type="term" value="P:microtubule-based movement"/>
    <property type="evidence" value="ECO:0007669"/>
    <property type="project" value="InterPro"/>
</dbReference>
<feature type="compositionally biased region" description="Polar residues" evidence="2">
    <location>
        <begin position="871"/>
        <end position="882"/>
    </location>
</feature>
<feature type="compositionally biased region" description="Low complexity" evidence="2">
    <location>
        <begin position="748"/>
        <end position="765"/>
    </location>
</feature>
<feature type="compositionally biased region" description="Low complexity" evidence="2">
    <location>
        <begin position="1850"/>
        <end position="1890"/>
    </location>
</feature>
<feature type="region of interest" description="Disordered" evidence="2">
    <location>
        <begin position="1390"/>
        <end position="1637"/>
    </location>
</feature>
<dbReference type="InterPro" id="IPR027417">
    <property type="entry name" value="P-loop_NTPase"/>
</dbReference>
<dbReference type="GO" id="GO:0008017">
    <property type="term" value="F:microtubule binding"/>
    <property type="evidence" value="ECO:0007669"/>
    <property type="project" value="InterPro"/>
</dbReference>
<feature type="compositionally biased region" description="Low complexity" evidence="2">
    <location>
        <begin position="1537"/>
        <end position="1548"/>
    </location>
</feature>
<dbReference type="RefSeq" id="XP_013247081.1">
    <property type="nucleotide sequence ID" value="XM_013391627.1"/>
</dbReference>
<feature type="region of interest" description="Disordered" evidence="2">
    <location>
        <begin position="635"/>
        <end position="805"/>
    </location>
</feature>
<comment type="similarity">
    <text evidence="1">Belongs to the TRAFAC class myosin-kinesin ATPase superfamily. Kinesin family.</text>
</comment>
<keyword evidence="1" id="KW-0505">Motor protein</keyword>
<feature type="compositionally biased region" description="Basic and acidic residues" evidence="2">
    <location>
        <begin position="1229"/>
        <end position="1242"/>
    </location>
</feature>
<feature type="compositionally biased region" description="Low complexity" evidence="2">
    <location>
        <begin position="1432"/>
        <end position="1444"/>
    </location>
</feature>
<feature type="compositionally biased region" description="Basic and acidic residues" evidence="2">
    <location>
        <begin position="940"/>
        <end position="964"/>
    </location>
</feature>
<reference evidence="4" key="1">
    <citation type="submission" date="2013-10" db="EMBL/GenBank/DDBJ databases">
        <title>Genomic analysis of the causative agents of coccidiosis in chickens.</title>
        <authorList>
            <person name="Reid A.J."/>
            <person name="Blake D."/>
            <person name="Billington K."/>
            <person name="Browne H."/>
            <person name="Dunn M."/>
            <person name="Hung S."/>
            <person name="Kawahara F."/>
            <person name="Miranda-Saavedra D."/>
            <person name="Mourier T."/>
            <person name="Nagra H."/>
            <person name="Otto T.D."/>
            <person name="Rawlings N."/>
            <person name="Sanchez A."/>
            <person name="Sanders M."/>
            <person name="Subramaniam C."/>
            <person name="Tay Y."/>
            <person name="Dear P."/>
            <person name="Doerig C."/>
            <person name="Gruber A."/>
            <person name="Parkinson J."/>
            <person name="Shirley M."/>
            <person name="Wan K.L."/>
            <person name="Berriman M."/>
            <person name="Tomley F."/>
            <person name="Pain A."/>
        </authorList>
    </citation>
    <scope>NUCLEOTIDE SEQUENCE</scope>
    <source>
        <strain evidence="4">Houghton</strain>
    </source>
</reference>
<feature type="compositionally biased region" description="Low complexity" evidence="2">
    <location>
        <begin position="1472"/>
        <end position="1510"/>
    </location>
</feature>
<feature type="compositionally biased region" description="Basic and acidic residues" evidence="2">
    <location>
        <begin position="695"/>
        <end position="716"/>
    </location>
</feature>
<reference evidence="4" key="2">
    <citation type="submission" date="2013-10" db="EMBL/GenBank/DDBJ databases">
        <authorList>
            <person name="Aslett M."/>
        </authorList>
    </citation>
    <scope>NUCLEOTIDE SEQUENCE</scope>
    <source>
        <strain evidence="4">Houghton</strain>
    </source>
</reference>
<dbReference type="Gene3D" id="3.40.850.10">
    <property type="entry name" value="Kinesin motor domain"/>
    <property type="match status" value="1"/>
</dbReference>
<feature type="compositionally biased region" description="Low complexity" evidence="2">
    <location>
        <begin position="924"/>
        <end position="939"/>
    </location>
</feature>
<dbReference type="OrthoDB" id="348243at2759"/>
<keyword evidence="1" id="KW-0547">Nucleotide-binding</keyword>
<protein>
    <submittedName>
        <fullName evidence="4">Kinesin motor domain-containing protein, putative</fullName>
    </submittedName>
</protein>
<feature type="compositionally biased region" description="Basic and acidic residues" evidence="2">
    <location>
        <begin position="883"/>
        <end position="893"/>
    </location>
</feature>
<feature type="compositionally biased region" description="Polar residues" evidence="2">
    <location>
        <begin position="1565"/>
        <end position="1579"/>
    </location>
</feature>
<organism evidence="4 5">
    <name type="scientific">Eimeria acervulina</name>
    <name type="common">Coccidian parasite</name>
    <dbReference type="NCBI Taxonomy" id="5801"/>
    <lineage>
        <taxon>Eukaryota</taxon>
        <taxon>Sar</taxon>
        <taxon>Alveolata</taxon>
        <taxon>Apicomplexa</taxon>
        <taxon>Conoidasida</taxon>
        <taxon>Coccidia</taxon>
        <taxon>Eucoccidiorida</taxon>
        <taxon>Eimeriorina</taxon>
        <taxon>Eimeriidae</taxon>
        <taxon>Eimeria</taxon>
    </lineage>
</organism>
<dbReference type="GeneID" id="25272568"/>
<keyword evidence="5" id="KW-1185">Reference proteome</keyword>
<dbReference type="InterPro" id="IPR001752">
    <property type="entry name" value="Kinesin_motor_dom"/>
</dbReference>
<feature type="compositionally biased region" description="Basic and acidic residues" evidence="2">
    <location>
        <begin position="1287"/>
        <end position="1307"/>
    </location>
</feature>
<dbReference type="GO" id="GO:0005524">
    <property type="term" value="F:ATP binding"/>
    <property type="evidence" value="ECO:0007669"/>
    <property type="project" value="UniProtKB-UniRule"/>
</dbReference>
<accession>U6GZ90</accession>
<evidence type="ECO:0000259" key="3">
    <source>
        <dbReference type="PROSITE" id="PS50067"/>
    </source>
</evidence>
<dbReference type="Pfam" id="PF00225">
    <property type="entry name" value="Kinesin"/>
    <property type="match status" value="1"/>
</dbReference>
<proteinExistence type="inferred from homology"/>
<sequence length="2000" mass="209537">MTGLASSRFPTEVPSTFAQAQVSIRLRPPTISAAAAAVGGPLYSVVSKNCISVALPGAAKEKANASPASPTSAPSTSFGVSGEVFDANAGNTALYVNTLQPLVLSSTEGISSLVIACGTSASGKSHSLFGSHQSPGLIFSALSDLFSHIASYNNPTSASAKHIPSCAADATWTGGLLGAPQKSPTGTNNRPLGTLRGSPSEGPPEGPSGGPSGGPSRKPSGESSGGPSKGSCNCPCEEAGVLGGEFSVRISFVEIRGEDVGDLLRGCEGHYWPGQRIPPVCTRDSERKGDSNGETHSPVKEADVHTLEEAVHLVARAVAFKKARDAVLGSEGTNCLLRLSVERACCLLCPQHSPAAAAAARAAEGRGARARPVDEGRQTEASSPKESVSILKADITFFEAAGVETLLNQPSGSSVNRSLFYLTECLLRLSESPASLDSFAWGASAATTLLRGPLEAPGFLLLLATLCPSRESLAPSLAVLRLASAVSGIRRRIERQFLPPHKSRLFSLHRSILLGGGADWRLLEGSRVGRLCRMLERLQGSSRFMRFALAEEELPFQLQVPSVEPFRAPKSSKAKHAPLNVPPLSLKTKDKPTEFSPIAEVPIHLSLSGTPATAAATAAATNGDPINLTALHFGTDDIEEGPPYAGEGPPYPREGFSCAAVRRLFSNEKREGPSPAVNTPQTNETKRPPSGNEGVPERGSPENPGPEERGPEERAPQEGNSPDPPAAEPSPHLNEGPALLSPNAFASPETATAIAGEAAAAAPAGGFRENGDTEPELNEALGIGTPEEDLPGVMGPQQPTVWHPPPLSISEALVVYPRDVSPLPTPLYSETEDAKEREGEAQHTRLFFKVQLRLKAEPPLFQGPHGRASPARQQQQQLASHSTAEEEKHEKRQNNANCFTPRFNTQKEGNGDDPLEVGSKGRPSTATAPRHTSSSSSASNDKEDSSRVGRKPERSEESRKKLLREASALRNEVMSLIQESPTDKIWGPPQLGISTSPKRGPSPSPPILSNHICSSSPRLSPRDRSAREGSSEGPLNPTGRSPVQQRCAQVARAQDGLPEGPRTMSCGAGGSGCNLYCVHAHVPLSPANAVSPCWGHPAHQGAPQPQQAYLQLVEMPCAVPPGPWGPPGTTSSAVTCKEHPTTCMQMGAPEYPQTAPAVQMQGNSRGRPREPHLTEADRRLPHFRASKGGASWEVPARRAATEAPSARTTAADAREAAEEEEGSSYCLPEEPRRRYRPTDSKSDLLLQSSLRPWTRRGRSPASASVSSTYLRGKTRAQGPLAHQTRTPARELLGDPGPEKGPQRDTRATHPRQPASSLPASRVPPTANTVPKMPAPHAVRTPQFAGLPGQLRAPIFVPSTAGVSGARLRPQNYELQVKGQATLFCGGCDTSNSSGGLPSSLSSAAPTERGERERVDNQAKTVPRSEQPVPETGAAGPAAAAAAAAARERDLSSSVGRGTALHGAATFAPNDPQRSQSGQQHMQQRLPQQQQLQHHQQQQQEHQQQHVQQQLTGSRMQDTRTWSVSAPPSHAPSGEVESLPSLSAAALSLRGGHSEGSPGSLRDPNHPQTGNLPSRGSSGSFGAPHREGTPSRGCPPLQVASPGTAHPAFPPATPHVQVLHSPVPPSSSCEGPLNGPPSSAPFGPSVSWAPASFNGLCGVQPTCSPRAIRWVPGFPGTPLLPYLPARIVNVVKRSREGIATDFALGKEKSRTVYPPEQPLNIPLASVGPAELLQAGGPSSNSGAYCAKVFGGEGTVPSAAAAEAANPYAGPSPVSVCCQPSTVVPEQAQMQPIFFPGGSQEETTPQPTLRPQGPSPYYAYPPTLSVLGSQGPAMPYGARAPQLASSGPTPTGHSRGPSRCPRSSSVGPPHAPAHGSSEVRSSSSGAAAAAASFREHPSRGDPVTMVRTASIEEDGDANCFDDCLAVLNARVGRCYRRRPNMPPGQTLAGLPPCPFRRRRSVSRASNRKATAPPTCAAAKPQGEQGGDPHSCELSISCGVGGQ</sequence>
<dbReference type="PANTHER" id="PTHR24115">
    <property type="entry name" value="KINESIN-RELATED"/>
    <property type="match status" value="1"/>
</dbReference>
<gene>
    <name evidence="4" type="ORF">EAH_00044980</name>
</gene>
<evidence type="ECO:0000313" key="5">
    <source>
        <dbReference type="Proteomes" id="UP000018050"/>
    </source>
</evidence>
<feature type="binding site" evidence="1">
    <location>
        <begin position="118"/>
        <end position="125"/>
    </location>
    <ligand>
        <name>ATP</name>
        <dbReference type="ChEBI" id="CHEBI:30616"/>
    </ligand>
</feature>
<feature type="compositionally biased region" description="Polar residues" evidence="2">
    <location>
        <begin position="1511"/>
        <end position="1525"/>
    </location>
</feature>
<feature type="domain" description="Kinesin motor" evidence="3">
    <location>
        <begin position="19"/>
        <end position="489"/>
    </location>
</feature>
<dbReference type="SMART" id="SM00129">
    <property type="entry name" value="KISc"/>
    <property type="match status" value="1"/>
</dbReference>
<feature type="region of interest" description="Disordered" evidence="2">
    <location>
        <begin position="177"/>
        <end position="230"/>
    </location>
</feature>
<feature type="region of interest" description="Disordered" evidence="2">
    <location>
        <begin position="1960"/>
        <end position="1988"/>
    </location>
</feature>